<dbReference type="InterPro" id="IPR008936">
    <property type="entry name" value="Rho_GTPase_activation_prot"/>
</dbReference>
<name>E9I1D9_DAPPU</name>
<dbReference type="Proteomes" id="UP000000305">
    <property type="component" value="Unassembled WGS sequence"/>
</dbReference>
<dbReference type="Pfam" id="PF00620">
    <property type="entry name" value="RhoGAP"/>
    <property type="match status" value="1"/>
</dbReference>
<evidence type="ECO:0000259" key="10">
    <source>
        <dbReference type="PROSITE" id="PS50081"/>
    </source>
</evidence>
<dbReference type="CDD" id="cd20821">
    <property type="entry name" value="C1_MgcRacGAP"/>
    <property type="match status" value="1"/>
</dbReference>
<evidence type="ECO:0000256" key="8">
    <source>
        <dbReference type="SAM" id="Coils"/>
    </source>
</evidence>
<keyword evidence="6" id="KW-0862">Zinc</keyword>
<reference evidence="12 13" key="1">
    <citation type="journal article" date="2011" name="Science">
        <title>The ecoresponsive genome of Daphnia pulex.</title>
        <authorList>
            <person name="Colbourne J.K."/>
            <person name="Pfrender M.E."/>
            <person name="Gilbert D."/>
            <person name="Thomas W.K."/>
            <person name="Tucker A."/>
            <person name="Oakley T.H."/>
            <person name="Tokishita S."/>
            <person name="Aerts A."/>
            <person name="Arnold G.J."/>
            <person name="Basu M.K."/>
            <person name="Bauer D.J."/>
            <person name="Caceres C.E."/>
            <person name="Carmel L."/>
            <person name="Casola C."/>
            <person name="Choi J.H."/>
            <person name="Detter J.C."/>
            <person name="Dong Q."/>
            <person name="Dusheyko S."/>
            <person name="Eads B.D."/>
            <person name="Frohlich T."/>
            <person name="Geiler-Samerotte K.A."/>
            <person name="Gerlach D."/>
            <person name="Hatcher P."/>
            <person name="Jogdeo S."/>
            <person name="Krijgsveld J."/>
            <person name="Kriventseva E.V."/>
            <person name="Kultz D."/>
            <person name="Laforsch C."/>
            <person name="Lindquist E."/>
            <person name="Lopez J."/>
            <person name="Manak J.R."/>
            <person name="Muller J."/>
            <person name="Pangilinan J."/>
            <person name="Patwardhan R.P."/>
            <person name="Pitluck S."/>
            <person name="Pritham E.J."/>
            <person name="Rechtsteiner A."/>
            <person name="Rho M."/>
            <person name="Rogozin I.B."/>
            <person name="Sakarya O."/>
            <person name="Salamov A."/>
            <person name="Schaack S."/>
            <person name="Shapiro H."/>
            <person name="Shiga Y."/>
            <person name="Skalitzky C."/>
            <person name="Smith Z."/>
            <person name="Souvorov A."/>
            <person name="Sung W."/>
            <person name="Tang Z."/>
            <person name="Tsuchiya D."/>
            <person name="Tu H."/>
            <person name="Vos H."/>
            <person name="Wang M."/>
            <person name="Wolf Y.I."/>
            <person name="Yamagata H."/>
            <person name="Yamada T."/>
            <person name="Ye Y."/>
            <person name="Shaw J.R."/>
            <person name="Andrews J."/>
            <person name="Crease T.J."/>
            <person name="Tang H."/>
            <person name="Lucas S.M."/>
            <person name="Robertson H.M."/>
            <person name="Bork P."/>
            <person name="Koonin E.V."/>
            <person name="Zdobnov E.M."/>
            <person name="Grigoriev I.V."/>
            <person name="Lynch M."/>
            <person name="Boore J.L."/>
        </authorList>
    </citation>
    <scope>NUCLEOTIDE SEQUENCE [LARGE SCALE GENOMIC DNA]</scope>
</reference>
<evidence type="ECO:0000256" key="4">
    <source>
        <dbReference type="ARBA" id="ARBA00022771"/>
    </source>
</evidence>
<dbReference type="eggNOG" id="KOG3564">
    <property type="taxonomic scope" value="Eukaryota"/>
</dbReference>
<keyword evidence="3" id="KW-0479">Metal-binding</keyword>
<evidence type="ECO:0000313" key="12">
    <source>
        <dbReference type="EMBL" id="EFX62190.1"/>
    </source>
</evidence>
<dbReference type="PROSITE" id="PS50238">
    <property type="entry name" value="RHOGAP"/>
    <property type="match status" value="1"/>
</dbReference>
<keyword evidence="5" id="KW-0221">Differentiation</keyword>
<evidence type="ECO:0000256" key="9">
    <source>
        <dbReference type="SAM" id="MobiDB-lite"/>
    </source>
</evidence>
<dbReference type="GO" id="GO:0000281">
    <property type="term" value="P:mitotic cytokinesis"/>
    <property type="evidence" value="ECO:0000318"/>
    <property type="project" value="GO_Central"/>
</dbReference>
<dbReference type="STRING" id="6669.E9I1D9"/>
<evidence type="ECO:0000256" key="5">
    <source>
        <dbReference type="ARBA" id="ARBA00022782"/>
    </source>
</evidence>
<evidence type="ECO:0000256" key="6">
    <source>
        <dbReference type="ARBA" id="ARBA00022833"/>
    </source>
</evidence>
<dbReference type="GO" id="GO:0051233">
    <property type="term" value="C:spindle midzone"/>
    <property type="evidence" value="ECO:0000318"/>
    <property type="project" value="GO_Central"/>
</dbReference>
<sequence length="675" mass="76006">MEILYNISDEKERREHVRAHPCPAAANVMFTRDRFPLAMSAKQVSVLAQYDDLCRGFNYFVNSSEKEFLKFAVNQEACRQKWLEAEAELKRLHNQLNDVNKMNGKLELQYHHATVLLKNEIKVRKQVSDEKKSLEKQLYIVREIVSAEKDIRDETREKLAMLSNTGRYSRGNFDSPGDRLNTINELNSTGSLLASFDLTTERTEEELELSVMRSSRAPRGKRTSEGMYNLDNSKRYKASSNRENIMEVSGHERVVATTTVTVSKGGPITATSIIENHPDMGRENDISNATPKNQRKRSSSEPGIIPNAPPQYLIESSWELPDGKTPVAIRRPSANPSASAHSTHTLGGTAYLRTMASGGRINQRQHTFSQKTIIKPENCLPCGNRIKFGKPALKCVECRGTCHVDCKSRMPMPCVPTVQTPSNKGFVGTVADYAPNISPMIPGIVIHCVNEIERRGLTEVGIYRVNGSEKEIKDMKERLLRGKGQPTLSQIDIHVVTGTLKLFFRSLKEPLITYTLWDSFVRIAELADEMDIQTTVYSLVPDLPQPNRDTLAYVILHLQRVAEAEVCKMPITNLARIFGPTIIGYSCPDPLPEMALKQLKKQHLICRANTCVVMQLQTMERLLLIPSDYWARYVDVETETFTSTPVSSHRHPGVATIAKNVKRGPTFFSSPNMMN</sequence>
<keyword evidence="2" id="KW-0217">Developmental protein</keyword>
<dbReference type="PROSITE" id="PS00479">
    <property type="entry name" value="ZF_DAG_PE_1"/>
    <property type="match status" value="1"/>
</dbReference>
<dbReference type="KEGG" id="dpx:DAPPUDRAFT_270847"/>
<dbReference type="PANTHER" id="PTHR46199:SF3">
    <property type="entry name" value="RAC GTPASE-ACTIVATING PROTEIN 1"/>
    <property type="match status" value="1"/>
</dbReference>
<dbReference type="Gene3D" id="3.30.60.20">
    <property type="match status" value="1"/>
</dbReference>
<dbReference type="FunCoup" id="E9I1D9">
    <property type="interactions" value="766"/>
</dbReference>
<feature type="region of interest" description="Disordered" evidence="9">
    <location>
        <begin position="269"/>
        <end position="309"/>
    </location>
</feature>
<keyword evidence="1" id="KW-0343">GTPase activation</keyword>
<dbReference type="GO" id="GO:0030154">
    <property type="term" value="P:cell differentiation"/>
    <property type="evidence" value="ECO:0007669"/>
    <property type="project" value="UniProtKB-KW"/>
</dbReference>
<dbReference type="CDD" id="cd04382">
    <property type="entry name" value="RhoGAP_MgcRacGAP"/>
    <property type="match status" value="1"/>
</dbReference>
<feature type="domain" description="Phorbol-ester/DAG-type" evidence="10">
    <location>
        <begin position="365"/>
        <end position="414"/>
    </location>
</feature>
<feature type="coiled-coil region" evidence="8">
    <location>
        <begin position="82"/>
        <end position="137"/>
    </location>
</feature>
<keyword evidence="13" id="KW-1185">Reference proteome</keyword>
<dbReference type="SMART" id="SM00109">
    <property type="entry name" value="C1"/>
    <property type="match status" value="1"/>
</dbReference>
<dbReference type="SUPFAM" id="SSF48350">
    <property type="entry name" value="GTPase activation domain, GAP"/>
    <property type="match status" value="1"/>
</dbReference>
<gene>
    <name evidence="12" type="ORF">DAPPUDRAFT_270847</name>
</gene>
<dbReference type="InterPro" id="IPR000198">
    <property type="entry name" value="RhoGAP_dom"/>
</dbReference>
<evidence type="ECO:0000256" key="2">
    <source>
        <dbReference type="ARBA" id="ARBA00022473"/>
    </source>
</evidence>
<dbReference type="GO" id="GO:0008270">
    <property type="term" value="F:zinc ion binding"/>
    <property type="evidence" value="ECO:0007669"/>
    <property type="project" value="UniProtKB-KW"/>
</dbReference>
<evidence type="ECO:0000256" key="3">
    <source>
        <dbReference type="ARBA" id="ARBA00022723"/>
    </source>
</evidence>
<feature type="domain" description="Rho-GAP" evidence="11">
    <location>
        <begin position="435"/>
        <end position="623"/>
    </location>
</feature>
<dbReference type="InParanoid" id="E9I1D9"/>
<proteinExistence type="predicted"/>
<organism evidence="12 13">
    <name type="scientific">Daphnia pulex</name>
    <name type="common">Water flea</name>
    <dbReference type="NCBI Taxonomy" id="6669"/>
    <lineage>
        <taxon>Eukaryota</taxon>
        <taxon>Metazoa</taxon>
        <taxon>Ecdysozoa</taxon>
        <taxon>Arthropoda</taxon>
        <taxon>Crustacea</taxon>
        <taxon>Branchiopoda</taxon>
        <taxon>Diplostraca</taxon>
        <taxon>Cladocera</taxon>
        <taxon>Anomopoda</taxon>
        <taxon>Daphniidae</taxon>
        <taxon>Daphnia</taxon>
    </lineage>
</organism>
<evidence type="ECO:0000259" key="11">
    <source>
        <dbReference type="PROSITE" id="PS50238"/>
    </source>
</evidence>
<dbReference type="AlphaFoldDB" id="E9I1D9"/>
<dbReference type="PhylomeDB" id="E9I1D9"/>
<feature type="region of interest" description="Disordered" evidence="9">
    <location>
        <begin position="210"/>
        <end position="230"/>
    </location>
</feature>
<dbReference type="OMA" id="KATSACN"/>
<evidence type="ECO:0000256" key="7">
    <source>
        <dbReference type="ARBA" id="ARBA00022871"/>
    </source>
</evidence>
<keyword evidence="7" id="KW-0744">Spermatogenesis</keyword>
<evidence type="ECO:0008006" key="14">
    <source>
        <dbReference type="Google" id="ProtNLM"/>
    </source>
</evidence>
<dbReference type="SUPFAM" id="SSF57889">
    <property type="entry name" value="Cysteine-rich domain"/>
    <property type="match status" value="1"/>
</dbReference>
<evidence type="ECO:0000313" key="13">
    <source>
        <dbReference type="Proteomes" id="UP000000305"/>
    </source>
</evidence>
<protein>
    <recommendedName>
        <fullName evidence="14">Rac GTPase-activating protein 1</fullName>
    </recommendedName>
</protein>
<keyword evidence="4" id="KW-0863">Zinc-finger</keyword>
<evidence type="ECO:0000256" key="1">
    <source>
        <dbReference type="ARBA" id="ARBA00022468"/>
    </source>
</evidence>
<dbReference type="GO" id="GO:0051256">
    <property type="term" value="P:mitotic spindle midzone assembly"/>
    <property type="evidence" value="ECO:0000318"/>
    <property type="project" value="GO_Central"/>
</dbReference>
<dbReference type="GO" id="GO:0097149">
    <property type="term" value="C:centralspindlin complex"/>
    <property type="evidence" value="ECO:0000318"/>
    <property type="project" value="GO_Central"/>
</dbReference>
<dbReference type="GO" id="GO:0007283">
    <property type="term" value="P:spermatogenesis"/>
    <property type="evidence" value="ECO:0007669"/>
    <property type="project" value="UniProtKB-KW"/>
</dbReference>
<dbReference type="Gene3D" id="1.10.555.10">
    <property type="entry name" value="Rho GTPase activation protein"/>
    <property type="match status" value="1"/>
</dbReference>
<dbReference type="GO" id="GO:0032154">
    <property type="term" value="C:cleavage furrow"/>
    <property type="evidence" value="ECO:0000318"/>
    <property type="project" value="GO_Central"/>
</dbReference>
<dbReference type="PANTHER" id="PTHR46199">
    <property type="entry name" value="RAC GTPASE-ACTIVATING PROTEIN 1"/>
    <property type="match status" value="1"/>
</dbReference>
<keyword evidence="8" id="KW-0175">Coiled coil</keyword>
<accession>E9I1D9</accession>
<dbReference type="EMBL" id="GL733767">
    <property type="protein sequence ID" value="EFX62190.1"/>
    <property type="molecule type" value="Genomic_DNA"/>
</dbReference>
<dbReference type="GO" id="GO:0007266">
    <property type="term" value="P:Rho protein signal transduction"/>
    <property type="evidence" value="ECO:0000318"/>
    <property type="project" value="GO_Central"/>
</dbReference>
<dbReference type="OrthoDB" id="2218807at2759"/>
<dbReference type="InterPro" id="IPR002219">
    <property type="entry name" value="PKC_DAG/PE"/>
</dbReference>
<feature type="compositionally biased region" description="Basic and acidic residues" evidence="9">
    <location>
        <begin position="276"/>
        <end position="285"/>
    </location>
</feature>
<dbReference type="GO" id="GO:0005096">
    <property type="term" value="F:GTPase activator activity"/>
    <property type="evidence" value="ECO:0000318"/>
    <property type="project" value="GO_Central"/>
</dbReference>
<dbReference type="HOGENOM" id="CLU_026187_1_0_1"/>
<dbReference type="FunFam" id="3.30.60.20:FF:000033">
    <property type="entry name" value="Rac GTPase-activating protein 1"/>
    <property type="match status" value="1"/>
</dbReference>
<dbReference type="GO" id="GO:0005634">
    <property type="term" value="C:nucleus"/>
    <property type="evidence" value="ECO:0000318"/>
    <property type="project" value="GO_Central"/>
</dbReference>
<dbReference type="SMART" id="SM00324">
    <property type="entry name" value="RhoGAP"/>
    <property type="match status" value="1"/>
</dbReference>
<dbReference type="PROSITE" id="PS50081">
    <property type="entry name" value="ZF_DAG_PE_2"/>
    <property type="match status" value="1"/>
</dbReference>
<dbReference type="InterPro" id="IPR046349">
    <property type="entry name" value="C1-like_sf"/>
</dbReference>
<dbReference type="GO" id="GO:0030496">
    <property type="term" value="C:midbody"/>
    <property type="evidence" value="ECO:0000318"/>
    <property type="project" value="GO_Central"/>
</dbReference>
<dbReference type="Pfam" id="PF00130">
    <property type="entry name" value="C1_1"/>
    <property type="match status" value="1"/>
</dbReference>